<comment type="caution">
    <text evidence="1">The sequence shown here is derived from an EMBL/GenBank/DDBJ whole genome shotgun (WGS) entry which is preliminary data.</text>
</comment>
<reference evidence="1" key="1">
    <citation type="journal article" date="2023" name="G3 (Bethesda)">
        <title>A reference genome for the long-term kleptoplast-retaining sea slug Elysia crispata morphotype clarki.</title>
        <authorList>
            <person name="Eastman K.E."/>
            <person name="Pendleton A.L."/>
            <person name="Shaikh M.A."/>
            <person name="Suttiyut T."/>
            <person name="Ogas R."/>
            <person name="Tomko P."/>
            <person name="Gavelis G."/>
            <person name="Widhalm J.R."/>
            <person name="Wisecaver J.H."/>
        </authorList>
    </citation>
    <scope>NUCLEOTIDE SEQUENCE</scope>
    <source>
        <strain evidence="1">ECLA1</strain>
    </source>
</reference>
<dbReference type="Proteomes" id="UP001283361">
    <property type="component" value="Unassembled WGS sequence"/>
</dbReference>
<name>A0AAE1B6R5_9GAST</name>
<protein>
    <submittedName>
        <fullName evidence="1">Uncharacterized protein</fullName>
    </submittedName>
</protein>
<dbReference type="AlphaFoldDB" id="A0AAE1B6R5"/>
<accession>A0AAE1B6R5</accession>
<proteinExistence type="predicted"/>
<keyword evidence="2" id="KW-1185">Reference proteome</keyword>
<evidence type="ECO:0000313" key="1">
    <source>
        <dbReference type="EMBL" id="KAK3800648.1"/>
    </source>
</evidence>
<sequence>MLSPCFLHREYEFSKVFNESNKSKFSLAKSSSPLSIFLDEDHFPLPHECQKSWNPCYLECEKQSHESLLQLEIKQVGHQSDEIPQEKMPVPVLASRIDNAISKLHKNQEANLPPSGQCPRKPCSGIIMATVEPLLKSKPLANLLSLIEERKKNGSKWFLVVHSKLICEMDDRRSSCEPDSTEFHELERCVSLIMKYKLKGFVRVVMKCDCRLKNGRGLKESIECLIAGKKPNDIPVLLCGDIDKSTQMSYFVENPDLRFADMTSIFPLLVSLS</sequence>
<gene>
    <name evidence="1" type="ORF">RRG08_003055</name>
</gene>
<evidence type="ECO:0000313" key="2">
    <source>
        <dbReference type="Proteomes" id="UP001283361"/>
    </source>
</evidence>
<organism evidence="1 2">
    <name type="scientific">Elysia crispata</name>
    <name type="common">lettuce slug</name>
    <dbReference type="NCBI Taxonomy" id="231223"/>
    <lineage>
        <taxon>Eukaryota</taxon>
        <taxon>Metazoa</taxon>
        <taxon>Spiralia</taxon>
        <taxon>Lophotrochozoa</taxon>
        <taxon>Mollusca</taxon>
        <taxon>Gastropoda</taxon>
        <taxon>Heterobranchia</taxon>
        <taxon>Euthyneura</taxon>
        <taxon>Panpulmonata</taxon>
        <taxon>Sacoglossa</taxon>
        <taxon>Placobranchoidea</taxon>
        <taxon>Plakobranchidae</taxon>
        <taxon>Elysia</taxon>
    </lineage>
</organism>
<dbReference type="EMBL" id="JAWDGP010000422">
    <property type="protein sequence ID" value="KAK3800648.1"/>
    <property type="molecule type" value="Genomic_DNA"/>
</dbReference>